<dbReference type="AlphaFoldDB" id="A0A7W7ZZD3"/>
<gene>
    <name evidence="1" type="ORF">HNR40_001109</name>
</gene>
<dbReference type="Gene3D" id="3.40.50.300">
    <property type="entry name" value="P-loop containing nucleotide triphosphate hydrolases"/>
    <property type="match status" value="1"/>
</dbReference>
<reference evidence="1 2" key="1">
    <citation type="submission" date="2020-08" db="EMBL/GenBank/DDBJ databases">
        <title>Genomic Encyclopedia of Type Strains, Phase IV (KMG-IV): sequencing the most valuable type-strain genomes for metagenomic binning, comparative biology and taxonomic classification.</title>
        <authorList>
            <person name="Goeker M."/>
        </authorList>
    </citation>
    <scope>NUCLEOTIDE SEQUENCE [LARGE SCALE GENOMIC DNA]</scope>
    <source>
        <strain evidence="1 2">DSM 45385</strain>
    </source>
</reference>
<sequence length="176" mass="19443">MRAVILITGISASGKSTVAQALAERLPRSAHVRGDVFRKMVVGGRVEMSSEPSDEARRQLRLRYTIAAEVADRYFEAGFTPVLQDVVLGPELETVTKLIRSRPLHVVVLAPSGESVERRERERPKTGYGDWTVAQLDHVLRTQTPRIGHWIDSSELSVDETVGEILAVLDSGEARS</sequence>
<keyword evidence="2" id="KW-1185">Reference proteome</keyword>
<name>A0A7W7ZZD3_9ACTN</name>
<dbReference type="RefSeq" id="WP_184958825.1">
    <property type="nucleotide sequence ID" value="NZ_JACHIN010000001.1"/>
</dbReference>
<dbReference type="InterPro" id="IPR027417">
    <property type="entry name" value="P-loop_NTPase"/>
</dbReference>
<keyword evidence="1" id="KW-0808">Transferase</keyword>
<organism evidence="1 2">
    <name type="scientific">Nonomuraea endophytica</name>
    <dbReference type="NCBI Taxonomy" id="714136"/>
    <lineage>
        <taxon>Bacteria</taxon>
        <taxon>Bacillati</taxon>
        <taxon>Actinomycetota</taxon>
        <taxon>Actinomycetes</taxon>
        <taxon>Streptosporangiales</taxon>
        <taxon>Streptosporangiaceae</taxon>
        <taxon>Nonomuraea</taxon>
    </lineage>
</organism>
<evidence type="ECO:0000313" key="1">
    <source>
        <dbReference type="EMBL" id="MBB5075663.1"/>
    </source>
</evidence>
<dbReference type="GO" id="GO:0016301">
    <property type="term" value="F:kinase activity"/>
    <property type="evidence" value="ECO:0007669"/>
    <property type="project" value="UniProtKB-KW"/>
</dbReference>
<keyword evidence="1" id="KW-0418">Kinase</keyword>
<dbReference type="EMBL" id="JACHIN010000001">
    <property type="protein sequence ID" value="MBB5075663.1"/>
    <property type="molecule type" value="Genomic_DNA"/>
</dbReference>
<dbReference type="Proteomes" id="UP000568380">
    <property type="component" value="Unassembled WGS sequence"/>
</dbReference>
<protein>
    <submittedName>
        <fullName evidence="1">Putative kinase</fullName>
    </submittedName>
</protein>
<proteinExistence type="predicted"/>
<dbReference type="Pfam" id="PF13671">
    <property type="entry name" value="AAA_33"/>
    <property type="match status" value="1"/>
</dbReference>
<comment type="caution">
    <text evidence="1">The sequence shown here is derived from an EMBL/GenBank/DDBJ whole genome shotgun (WGS) entry which is preliminary data.</text>
</comment>
<dbReference type="SUPFAM" id="SSF52540">
    <property type="entry name" value="P-loop containing nucleoside triphosphate hydrolases"/>
    <property type="match status" value="1"/>
</dbReference>
<evidence type="ECO:0000313" key="2">
    <source>
        <dbReference type="Proteomes" id="UP000568380"/>
    </source>
</evidence>
<accession>A0A7W7ZZD3</accession>